<evidence type="ECO:0000313" key="3">
    <source>
        <dbReference type="EMBL" id="WQF80630.1"/>
    </source>
</evidence>
<organism evidence="3 4">
    <name type="scientific">Colletotrichum destructivum</name>
    <dbReference type="NCBI Taxonomy" id="34406"/>
    <lineage>
        <taxon>Eukaryota</taxon>
        <taxon>Fungi</taxon>
        <taxon>Dikarya</taxon>
        <taxon>Ascomycota</taxon>
        <taxon>Pezizomycotina</taxon>
        <taxon>Sordariomycetes</taxon>
        <taxon>Hypocreomycetidae</taxon>
        <taxon>Glomerellales</taxon>
        <taxon>Glomerellaceae</taxon>
        <taxon>Colletotrichum</taxon>
        <taxon>Colletotrichum destructivum species complex</taxon>
    </lineage>
</organism>
<dbReference type="Proteomes" id="UP001322277">
    <property type="component" value="Chromosome 3"/>
</dbReference>
<keyword evidence="1" id="KW-0677">Repeat</keyword>
<dbReference type="GeneID" id="87942147"/>
<feature type="domain" description="Nephrocystin 3-like N-terminal" evidence="2">
    <location>
        <begin position="245"/>
        <end position="419"/>
    </location>
</feature>
<dbReference type="SUPFAM" id="SSF52540">
    <property type="entry name" value="P-loop containing nucleoside triphosphate hydrolases"/>
    <property type="match status" value="1"/>
</dbReference>
<dbReference type="PANTHER" id="PTHR10039:SF5">
    <property type="entry name" value="NACHT DOMAIN-CONTAINING PROTEIN"/>
    <property type="match status" value="1"/>
</dbReference>
<dbReference type="Pfam" id="PF24883">
    <property type="entry name" value="NPHP3_N"/>
    <property type="match status" value="1"/>
</dbReference>
<dbReference type="GO" id="GO:0016787">
    <property type="term" value="F:hydrolase activity"/>
    <property type="evidence" value="ECO:0007669"/>
    <property type="project" value="UniProtKB-KW"/>
</dbReference>
<evidence type="ECO:0000256" key="1">
    <source>
        <dbReference type="ARBA" id="ARBA00022737"/>
    </source>
</evidence>
<dbReference type="PANTHER" id="PTHR10039">
    <property type="entry name" value="AMELOGENIN"/>
    <property type="match status" value="1"/>
</dbReference>
<dbReference type="RefSeq" id="XP_062777854.1">
    <property type="nucleotide sequence ID" value="XM_062921803.1"/>
</dbReference>
<dbReference type="InterPro" id="IPR027417">
    <property type="entry name" value="P-loop_NTPase"/>
</dbReference>
<dbReference type="AlphaFoldDB" id="A0AAX4IBF9"/>
<gene>
    <name evidence="3" type="ORF">CDEST_05644</name>
</gene>
<dbReference type="Gene3D" id="3.40.50.300">
    <property type="entry name" value="P-loop containing nucleotide triphosphate hydrolases"/>
    <property type="match status" value="1"/>
</dbReference>
<name>A0AAX4IBF9_9PEZI</name>
<dbReference type="InterPro" id="IPR056884">
    <property type="entry name" value="NPHP3-like_N"/>
</dbReference>
<accession>A0AAX4IBF9</accession>
<evidence type="ECO:0000313" key="4">
    <source>
        <dbReference type="Proteomes" id="UP001322277"/>
    </source>
</evidence>
<proteinExistence type="predicted"/>
<dbReference type="KEGG" id="cdet:87942147"/>
<evidence type="ECO:0000259" key="2">
    <source>
        <dbReference type="Pfam" id="PF24883"/>
    </source>
</evidence>
<keyword evidence="4" id="KW-1185">Reference proteome</keyword>
<sequence length="934" mass="106914">MAESLAALGVAANIVQFLELGLKATISIVETYRSINDDGWASRNADLDSMAKDLQLCFGRLKEDADVKLDPSMKSMLQRSIDTADELRSVLRYLVVDSSRRHRMQKWAKFKASVAAHFKKGKIDEIQARLAEIKSHIFERLQVLLYDHRLSLSRSLHSLEEASEGWNRATEKRLNALAQDLRKLAVESQSAAEASSEGLRVFAETWARVSEEAKNQDTVLAILASLRFAQIKERQSEVPKAHRTTFEWVFSEESPVDFSAWLLESSGLFWITGKPGSGKSTLMKFLLGHERTMLLAEGWAKTEPLIIASHFFWAVGTEIQKSQEGLLRTLLFQILVSCPGITSMVCPARYASPFRRLDTWSIEELSEAFVRLKDIRPLPARILLFVDGLDEYKGNQGDLVRFLRSTSESPYIKVCCASRPWPVFLNGFKDVSGQIRMHELTANDMACYVRDTLEQHSFFDTLRKRHENEAAKLVRDIAEKSEGVFFWVFLAVKSLLRGLDNSDDLGILQRRLSEFPSDLDEYFQRMLDTIENVYKENVSLVFSMLLLANSPLPTVLFLALEYLVEPSKKERKHKERNQNNFIPSLIAWRRDLAPKTLDTYIGFRDVSGLTQGQEMQFFRGDLEESSVKTKQDQILAQCRDLVQAWEVEGGISPYHLRLGFLHRTVVEFLQRSRGKQWHSTLPAESHLLGRSCLAFVFFSGRVPLQHIEECVLILLCTLQGNAALRFDDSTDYLWEMLVNSLENCPSETAADSLRRLKGVAIQEWLRRVYRYGRFRFFRENFCYWLLHESGHVEVGDRARISWSRMIDLETLEGVLGMDGLVSERHRELSGAFSDFLERLCASNEENRPRNAFDVCKVLIQHGIAWHARGNRKTMSFGPDSKKNKSGDPETLALTQRTVLERLRENKVFSEEDLLELEEAFPSGSIARHKTTVIR</sequence>
<dbReference type="EMBL" id="CP137307">
    <property type="protein sequence ID" value="WQF80630.1"/>
    <property type="molecule type" value="Genomic_DNA"/>
</dbReference>
<reference evidence="4" key="1">
    <citation type="journal article" date="2023" name="bioRxiv">
        <title>Complete genome of the Medicago anthracnose fungus, Colletotrichum destructivum, reveals a mini-chromosome-like region within a core chromosome.</title>
        <authorList>
            <person name="Lapalu N."/>
            <person name="Simon A."/>
            <person name="Lu A."/>
            <person name="Plaumann P.-L."/>
            <person name="Amselem J."/>
            <person name="Pigne S."/>
            <person name="Auger A."/>
            <person name="Koch C."/>
            <person name="Dallery J.-F."/>
            <person name="O'Connell R.J."/>
        </authorList>
    </citation>
    <scope>NUCLEOTIDE SEQUENCE [LARGE SCALE GENOMIC DNA]</scope>
    <source>
        <strain evidence="4">CBS 520.97</strain>
    </source>
</reference>
<keyword evidence="3" id="KW-0378">Hydrolase</keyword>
<protein>
    <submittedName>
        <fullName evidence="3">P-loop containing nucleoside triphosphate hydrolase</fullName>
    </submittedName>
</protein>